<dbReference type="InParanoid" id="A0A423VB77"/>
<feature type="compositionally biased region" description="Basic and acidic residues" evidence="1">
    <location>
        <begin position="161"/>
        <end position="170"/>
    </location>
</feature>
<protein>
    <submittedName>
        <fullName evidence="2">Uncharacterized protein</fullName>
    </submittedName>
</protein>
<dbReference type="AlphaFoldDB" id="A0A423VB77"/>
<evidence type="ECO:0000313" key="3">
    <source>
        <dbReference type="Proteomes" id="UP000285146"/>
    </source>
</evidence>
<name>A0A423VB77_9PEZI</name>
<feature type="region of interest" description="Disordered" evidence="1">
    <location>
        <begin position="1"/>
        <end position="86"/>
    </location>
</feature>
<organism evidence="2 3">
    <name type="scientific">Cytospora leucostoma</name>
    <dbReference type="NCBI Taxonomy" id="1230097"/>
    <lineage>
        <taxon>Eukaryota</taxon>
        <taxon>Fungi</taxon>
        <taxon>Dikarya</taxon>
        <taxon>Ascomycota</taxon>
        <taxon>Pezizomycotina</taxon>
        <taxon>Sordariomycetes</taxon>
        <taxon>Sordariomycetidae</taxon>
        <taxon>Diaporthales</taxon>
        <taxon>Cytosporaceae</taxon>
        <taxon>Cytospora</taxon>
    </lineage>
</organism>
<gene>
    <name evidence="2" type="ORF">VPNG_10303</name>
</gene>
<dbReference type="Proteomes" id="UP000285146">
    <property type="component" value="Unassembled WGS sequence"/>
</dbReference>
<sequence length="611" mass="68908">MASHRESHIINNDNNESPPTPHDETEYATLRFQVRMMRRSRASSSIQNLAQRSSNTGDTDNITTYTSTQSTPSSPPLPTSPTSSRPFERVTQTIELCFHRIFIPRQDQPISLHFNDYDGPIVRYDVPPDLPPPDPPLTWVVEHYRPLNFPGPPSESSTSSQEHENEHETSYEDSEDNDQDYIHHPRRYRQALLAWVMASSSSRALTLTMVVIFTGCVILSLTFHRGPRLSLGDNIVWTTHEVAPISLLFDIEELMLGWMAIPAFLLGVPPAPQLSDLYDSVDALCDIAKRAIRFLERAGHDKGWYNRQEDDTDNPTASSFTYDAAALTHLCRAIRTAITDAQGSWGWVLGEAVYFMTGIPVSEVRELRTVFDRISASISLEEDDDDDSDPPSCPCSPSDPWFFDLSIGLCHNRTEVCTRRPVGSNPVGQRFFLEQHQCLRLEACVVQQQHLLSSLGQEGSTSTTVDLSPAISAVLDALERTIAAAFRVLVPKVKALRSTLLAKQESAIVSAITGIIAIDSRIEVIRRTVNQLHDPVAWWESLQGYDKRPKARRRKMPDPEIMVYMLANLERTIKNKQDWYKDWVEALTAANTRLRVREGHESKTGDEDDSR</sequence>
<feature type="compositionally biased region" description="Low complexity" evidence="1">
    <location>
        <begin position="63"/>
        <end position="72"/>
    </location>
</feature>
<proteinExistence type="predicted"/>
<accession>A0A423VB77</accession>
<keyword evidence="3" id="KW-1185">Reference proteome</keyword>
<dbReference type="EMBL" id="LKEB01000124">
    <property type="protein sequence ID" value="ROV88147.1"/>
    <property type="molecule type" value="Genomic_DNA"/>
</dbReference>
<feature type="compositionally biased region" description="Polar residues" evidence="1">
    <location>
        <begin position="46"/>
        <end position="62"/>
    </location>
</feature>
<evidence type="ECO:0000256" key="1">
    <source>
        <dbReference type="SAM" id="MobiDB-lite"/>
    </source>
</evidence>
<comment type="caution">
    <text evidence="2">The sequence shown here is derived from an EMBL/GenBank/DDBJ whole genome shotgun (WGS) entry which is preliminary data.</text>
</comment>
<reference evidence="2 3" key="1">
    <citation type="submission" date="2015-09" db="EMBL/GenBank/DDBJ databases">
        <title>Host preference determinants of Valsa canker pathogens revealed by comparative genomics.</title>
        <authorList>
            <person name="Yin Z."/>
            <person name="Huang L."/>
        </authorList>
    </citation>
    <scope>NUCLEOTIDE SEQUENCE [LARGE SCALE GENOMIC DNA]</scope>
    <source>
        <strain evidence="2 3">SXYLt</strain>
    </source>
</reference>
<evidence type="ECO:0000313" key="2">
    <source>
        <dbReference type="EMBL" id="ROV88147.1"/>
    </source>
</evidence>
<feature type="region of interest" description="Disordered" evidence="1">
    <location>
        <begin position="148"/>
        <end position="179"/>
    </location>
</feature>